<dbReference type="OrthoDB" id="6581555at2759"/>
<evidence type="ECO:0000256" key="1">
    <source>
        <dbReference type="ARBA" id="ARBA00004651"/>
    </source>
</evidence>
<keyword evidence="3" id="KW-1003">Cell membrane</keyword>
<evidence type="ECO:0000256" key="4">
    <source>
        <dbReference type="ARBA" id="ARBA00022692"/>
    </source>
</evidence>
<keyword evidence="7" id="KW-0675">Receptor</keyword>
<dbReference type="SUPFAM" id="SSF53850">
    <property type="entry name" value="Periplasmic binding protein-like II"/>
    <property type="match status" value="1"/>
</dbReference>
<comment type="subcellular location">
    <subcellularLocation>
        <location evidence="1">Cell membrane</location>
        <topology evidence="1">Multi-pass membrane protein</topology>
    </subcellularLocation>
</comment>
<evidence type="ECO:0000256" key="6">
    <source>
        <dbReference type="ARBA" id="ARBA00023136"/>
    </source>
</evidence>
<dbReference type="Pfam" id="PF00060">
    <property type="entry name" value="Lig_chan"/>
    <property type="match status" value="1"/>
</dbReference>
<dbReference type="InParanoid" id="A0A482XGB1"/>
<evidence type="ECO:0000256" key="7">
    <source>
        <dbReference type="ARBA" id="ARBA00023170"/>
    </source>
</evidence>
<evidence type="ECO:0000256" key="8">
    <source>
        <dbReference type="ARBA" id="ARBA00023180"/>
    </source>
</evidence>
<keyword evidence="12" id="KW-1185">Reference proteome</keyword>
<proteinExistence type="inferred from homology"/>
<keyword evidence="6 9" id="KW-0472">Membrane</keyword>
<evidence type="ECO:0000259" key="10">
    <source>
        <dbReference type="Pfam" id="PF00060"/>
    </source>
</evidence>
<dbReference type="GO" id="GO:0015276">
    <property type="term" value="F:ligand-gated monoatomic ion channel activity"/>
    <property type="evidence" value="ECO:0007669"/>
    <property type="project" value="InterPro"/>
</dbReference>
<comment type="caution">
    <text evidence="11">The sequence shown here is derived from an EMBL/GenBank/DDBJ whole genome shotgun (WGS) entry which is preliminary data.</text>
</comment>
<name>A0A482XGB1_LAOST</name>
<keyword evidence="8" id="KW-0325">Glycoprotein</keyword>
<evidence type="ECO:0000256" key="5">
    <source>
        <dbReference type="ARBA" id="ARBA00022989"/>
    </source>
</evidence>
<accession>A0A482XGB1</accession>
<dbReference type="PANTHER" id="PTHR42643:SF33">
    <property type="entry name" value="GLUTAMATE RECEPTOR 2-LIKE PROTEIN"/>
    <property type="match status" value="1"/>
</dbReference>
<evidence type="ECO:0000313" key="11">
    <source>
        <dbReference type="EMBL" id="RZF44767.1"/>
    </source>
</evidence>
<comment type="similarity">
    <text evidence="2">Belongs to the glutamate-gated ion channel (TC 1.A.10.1) family.</text>
</comment>
<dbReference type="Gene3D" id="1.10.287.70">
    <property type="match status" value="1"/>
</dbReference>
<organism evidence="11 12">
    <name type="scientific">Laodelphax striatellus</name>
    <name type="common">Small brown planthopper</name>
    <name type="synonym">Delphax striatella</name>
    <dbReference type="NCBI Taxonomy" id="195883"/>
    <lineage>
        <taxon>Eukaryota</taxon>
        <taxon>Metazoa</taxon>
        <taxon>Ecdysozoa</taxon>
        <taxon>Arthropoda</taxon>
        <taxon>Hexapoda</taxon>
        <taxon>Insecta</taxon>
        <taxon>Pterygota</taxon>
        <taxon>Neoptera</taxon>
        <taxon>Paraneoptera</taxon>
        <taxon>Hemiptera</taxon>
        <taxon>Auchenorrhyncha</taxon>
        <taxon>Fulgoroidea</taxon>
        <taxon>Delphacidae</taxon>
        <taxon>Criomorphinae</taxon>
        <taxon>Laodelphax</taxon>
    </lineage>
</organism>
<dbReference type="FunCoup" id="A0A482XGB1">
    <property type="interactions" value="48"/>
</dbReference>
<evidence type="ECO:0000256" key="3">
    <source>
        <dbReference type="ARBA" id="ARBA00022475"/>
    </source>
</evidence>
<keyword evidence="4 9" id="KW-0812">Transmembrane</keyword>
<evidence type="ECO:0000313" key="12">
    <source>
        <dbReference type="Proteomes" id="UP000291343"/>
    </source>
</evidence>
<dbReference type="GO" id="GO:0005886">
    <property type="term" value="C:plasma membrane"/>
    <property type="evidence" value="ECO:0007669"/>
    <property type="project" value="UniProtKB-SubCell"/>
</dbReference>
<feature type="transmembrane region" description="Helical" evidence="9">
    <location>
        <begin position="139"/>
        <end position="159"/>
    </location>
</feature>
<gene>
    <name evidence="11" type="ORF">LSTR_LSTR000719</name>
</gene>
<dbReference type="PANTHER" id="PTHR42643">
    <property type="entry name" value="IONOTROPIC RECEPTOR 20A-RELATED"/>
    <property type="match status" value="1"/>
</dbReference>
<feature type="domain" description="Ionotropic glutamate receptor C-terminal" evidence="10">
    <location>
        <begin position="81"/>
        <end position="345"/>
    </location>
</feature>
<reference evidence="11 12" key="1">
    <citation type="journal article" date="2017" name="Gigascience">
        <title>Genome sequence of the small brown planthopper, Laodelphax striatellus.</title>
        <authorList>
            <person name="Zhu J."/>
            <person name="Jiang F."/>
            <person name="Wang X."/>
            <person name="Yang P."/>
            <person name="Bao Y."/>
            <person name="Zhao W."/>
            <person name="Wang W."/>
            <person name="Lu H."/>
            <person name="Wang Q."/>
            <person name="Cui N."/>
            <person name="Li J."/>
            <person name="Chen X."/>
            <person name="Luo L."/>
            <person name="Yu J."/>
            <person name="Kang L."/>
            <person name="Cui F."/>
        </authorList>
    </citation>
    <scope>NUCLEOTIDE SEQUENCE [LARGE SCALE GENOMIC DNA]</scope>
    <source>
        <strain evidence="11">Lst14</strain>
    </source>
</reference>
<evidence type="ECO:0000256" key="2">
    <source>
        <dbReference type="ARBA" id="ARBA00008685"/>
    </source>
</evidence>
<sequence>MFPTPSWGYKWNGTFDGMVSLLMNGTANVGITTAGIRTVRLPVIDFISSQTWLNAPKFILRHPRTARSTLNIFLHPLSPGVWFSIASIVVVTVAGTHFIGWVQVKLSQLKVTDNTWSSCLILVVGAICQQGSSEVPKQMAGRIFFLSLLVFTFVVYQFYTCSIVSTLLTEPPKTIHQLSDIMRTHMTIGVEDILTARDTLYRYQADPEIRNMYLTKIKPKKEEAFHTVEEGVALMKRGGFAFYVDPAAAYKLIEDTFSEQEKCDLTEVWMHEPDVHTLPIQKRSPYKKLFNFGMRLALEYGVVKRERRKWHSRRPECVLAKNHRSHVSIGLAEFRPALLLLAAGMMLALFVLVHEIMHHRGTRRSFRQKEVRGTRRRWAEDRGGYSEFRGPKRTGDVDGGFAGDKRGFAGDKGGYPGRFDDEDVMISGGGTRRWFNDEGVVINEGFAGDRVNYAGSRRRDTQGFISEGFAKGYSQFRGRRGDEEGMVISGDYAEDRGRRGVHVEQDVYAEYRGARRGDAEILEGRLGFPKMRKRSLLPPVDPNP</sequence>
<feature type="transmembrane region" description="Helical" evidence="9">
    <location>
        <begin position="81"/>
        <end position="102"/>
    </location>
</feature>
<dbReference type="EMBL" id="QKKF02010319">
    <property type="protein sequence ID" value="RZF44767.1"/>
    <property type="molecule type" value="Genomic_DNA"/>
</dbReference>
<dbReference type="GO" id="GO:0050906">
    <property type="term" value="P:detection of stimulus involved in sensory perception"/>
    <property type="evidence" value="ECO:0007669"/>
    <property type="project" value="UniProtKB-ARBA"/>
</dbReference>
<dbReference type="Proteomes" id="UP000291343">
    <property type="component" value="Unassembled WGS sequence"/>
</dbReference>
<keyword evidence="5 9" id="KW-1133">Transmembrane helix</keyword>
<dbReference type="AlphaFoldDB" id="A0A482XGB1"/>
<protein>
    <recommendedName>
        <fullName evidence="10">Ionotropic glutamate receptor C-terminal domain-containing protein</fullName>
    </recommendedName>
</protein>
<evidence type="ECO:0000256" key="9">
    <source>
        <dbReference type="SAM" id="Phobius"/>
    </source>
</evidence>
<dbReference type="STRING" id="195883.A0A482XGB1"/>
<dbReference type="InterPro" id="IPR052192">
    <property type="entry name" value="Insect_Ionotropic_Sensory_Rcpt"/>
</dbReference>
<dbReference type="InterPro" id="IPR001320">
    <property type="entry name" value="Iontro_rcpt_C"/>
</dbReference>
<feature type="transmembrane region" description="Helical" evidence="9">
    <location>
        <begin position="337"/>
        <end position="357"/>
    </location>
</feature>